<name>A0A552UHR9_9SPHN</name>
<protein>
    <submittedName>
        <fullName evidence="2">DUF4255 domain-containing protein</fullName>
    </submittedName>
</protein>
<keyword evidence="3" id="KW-1185">Reference proteome</keyword>
<feature type="domain" description="Pvc16 N-terminal" evidence="1">
    <location>
        <begin position="11"/>
        <end position="127"/>
    </location>
</feature>
<proteinExistence type="predicted"/>
<dbReference type="InterPro" id="IPR025351">
    <property type="entry name" value="Pvc16_N"/>
</dbReference>
<dbReference type="AlphaFoldDB" id="A0A552UHR9"/>
<dbReference type="Pfam" id="PF14065">
    <property type="entry name" value="Pvc16_N"/>
    <property type="match status" value="1"/>
</dbReference>
<dbReference type="Proteomes" id="UP000317894">
    <property type="component" value="Unassembled WGS sequence"/>
</dbReference>
<reference evidence="2 3" key="1">
    <citation type="submission" date="2019-07" db="EMBL/GenBank/DDBJ databases">
        <title>Novel species isolated from glacier.</title>
        <authorList>
            <person name="Liu Q."/>
            <person name="Xin Y.-H."/>
        </authorList>
    </citation>
    <scope>NUCLEOTIDE SEQUENCE [LARGE SCALE GENOMIC DNA]</scope>
    <source>
        <strain evidence="2 3">LB1R16</strain>
    </source>
</reference>
<comment type="caution">
    <text evidence="2">The sequence shown here is derived from an EMBL/GenBank/DDBJ whole genome shotgun (WGS) entry which is preliminary data.</text>
</comment>
<evidence type="ECO:0000313" key="2">
    <source>
        <dbReference type="EMBL" id="TRW17768.1"/>
    </source>
</evidence>
<sequence length="184" mass="19747">MSVSIAFAQTSMALRDILQNALRLDTGWRETGGAPRVTTLPHGKPDKGSGERLNLGLISAAPNARLRNESVDTPSGRVPLVFDLRYLITVHVLFPLHAELLIGAALEALLDNPVLTGPPVPDEDPLETAIMDVAGPMADNRPRLIVEVAEARSFDALRVPALLVHVSPVIVAPRRRGASLLLQP</sequence>
<evidence type="ECO:0000313" key="3">
    <source>
        <dbReference type="Proteomes" id="UP000317894"/>
    </source>
</evidence>
<dbReference type="EMBL" id="VJWA01000001">
    <property type="protein sequence ID" value="TRW17768.1"/>
    <property type="molecule type" value="Genomic_DNA"/>
</dbReference>
<organism evidence="2 3">
    <name type="scientific">Glacieibacterium frigidum</name>
    <dbReference type="NCBI Taxonomy" id="2593303"/>
    <lineage>
        <taxon>Bacteria</taxon>
        <taxon>Pseudomonadati</taxon>
        <taxon>Pseudomonadota</taxon>
        <taxon>Alphaproteobacteria</taxon>
        <taxon>Sphingomonadales</taxon>
        <taxon>Sphingosinicellaceae</taxon>
        <taxon>Glacieibacterium</taxon>
    </lineage>
</organism>
<gene>
    <name evidence="2" type="ORF">FMM06_06420</name>
</gene>
<dbReference type="RefSeq" id="WP_144236460.1">
    <property type="nucleotide sequence ID" value="NZ_VJWA01000001.1"/>
</dbReference>
<accession>A0A552UHR9</accession>
<evidence type="ECO:0000259" key="1">
    <source>
        <dbReference type="Pfam" id="PF14065"/>
    </source>
</evidence>